<name>A0A812SIT4_9DINO</name>
<dbReference type="EMBL" id="CAJNDS010002446">
    <property type="protein sequence ID" value="CAE7479124.1"/>
    <property type="molecule type" value="Genomic_DNA"/>
</dbReference>
<dbReference type="AlphaFoldDB" id="A0A812SIT4"/>
<proteinExistence type="predicted"/>
<feature type="region of interest" description="Disordered" evidence="2">
    <location>
        <begin position="1"/>
        <end position="305"/>
    </location>
</feature>
<feature type="region of interest" description="Disordered" evidence="2">
    <location>
        <begin position="584"/>
        <end position="604"/>
    </location>
</feature>
<sequence>MLQDQPAAAEPVEDHTAGQPGCGEKAREDVPGPQDASAPEPSSVERPMLQDQPAAAEPVEDHTAGQDQPAAAEHVEDHTAGQPGFDEKPRADVPQDASAPEPSSVERQDQPAAAEPVEDHTAGQPGCGEKAREDVPGPQDASALEQDQPAAAEHVEDHTAGQPGFDQKPRVDVPQDASAPEPSSVERPMLQDQPAAAEPVEDHTAGQPGCGEKAREDVPGPQDASALEQDQPAAAEHVEDHTAGQPGFDEKPRVDVPQDASAPEPSSVERPMLPATLTPTRLQEAVGTPPATDYTRAQGKARRPRAGHSLAALRCALQCLDCTDAWALDSALAQLEAAAALSAALCGPQEADVELTLLEAAKEQVRLITSVPEGLLTDISESGLRRGARSLRARGRLARWRERASGEVEEEQEEGHGQVSAANLELQHLKSMHETLQKEHDGLKQQHQELVAQLAQEEIPEGRLPPAPEDPASLEQPEPTADLPELSPEPPEEPEELQPPAAPAAPTEPAAGDPPPPPRKLLQPTPNSDATPRWGWWRNSRVAPEPRGEGITRHVVRFKDGVQLGPPRLERVWAGAGAAHAGYAAATPPAAPPAPAPATPAYGDLSRTGLPDAWQLHQVWERLSTPAVVPASIPGCAHLRYGTAGEACQDLRLAGGAGAPIVVVAVSSQGLARQAGVLPGFQLMALNGHDLKMGQLALHGEELLPSLARASLGQTRLDFMDPAPQSHGLPSLGEKLARLPLFSPAIRA</sequence>
<protein>
    <submittedName>
        <fullName evidence="3">OlpB protein</fullName>
    </submittedName>
</protein>
<evidence type="ECO:0000256" key="2">
    <source>
        <dbReference type="SAM" id="MobiDB-lite"/>
    </source>
</evidence>
<organism evidence="3 4">
    <name type="scientific">Symbiodinium natans</name>
    <dbReference type="NCBI Taxonomy" id="878477"/>
    <lineage>
        <taxon>Eukaryota</taxon>
        <taxon>Sar</taxon>
        <taxon>Alveolata</taxon>
        <taxon>Dinophyceae</taxon>
        <taxon>Suessiales</taxon>
        <taxon>Symbiodiniaceae</taxon>
        <taxon>Symbiodinium</taxon>
    </lineage>
</organism>
<dbReference type="Proteomes" id="UP000604046">
    <property type="component" value="Unassembled WGS sequence"/>
</dbReference>
<evidence type="ECO:0000256" key="1">
    <source>
        <dbReference type="SAM" id="Coils"/>
    </source>
</evidence>
<feature type="compositionally biased region" description="Pro residues" evidence="2">
    <location>
        <begin position="589"/>
        <end position="598"/>
    </location>
</feature>
<gene>
    <name evidence="3" type="primary">olpB</name>
    <name evidence="3" type="ORF">SNAT2548_LOCUS26911</name>
</gene>
<keyword evidence="1" id="KW-0175">Coiled coil</keyword>
<feature type="compositionally biased region" description="Basic and acidic residues" evidence="2">
    <location>
        <begin position="73"/>
        <end position="93"/>
    </location>
</feature>
<feature type="region of interest" description="Disordered" evidence="2">
    <location>
        <begin position="461"/>
        <end position="548"/>
    </location>
</feature>
<accession>A0A812SIT4</accession>
<evidence type="ECO:0000313" key="4">
    <source>
        <dbReference type="Proteomes" id="UP000604046"/>
    </source>
</evidence>
<evidence type="ECO:0000313" key="3">
    <source>
        <dbReference type="EMBL" id="CAE7479124.1"/>
    </source>
</evidence>
<keyword evidence="4" id="KW-1185">Reference proteome</keyword>
<comment type="caution">
    <text evidence="3">The sequence shown here is derived from an EMBL/GenBank/DDBJ whole genome shotgun (WGS) entry which is preliminary data.</text>
</comment>
<feature type="compositionally biased region" description="Basic and acidic residues" evidence="2">
    <location>
        <begin position="236"/>
        <end position="256"/>
    </location>
</feature>
<feature type="coiled-coil region" evidence="1">
    <location>
        <begin position="419"/>
        <end position="453"/>
    </location>
</feature>
<reference evidence="3" key="1">
    <citation type="submission" date="2021-02" db="EMBL/GenBank/DDBJ databases">
        <authorList>
            <person name="Dougan E. K."/>
            <person name="Rhodes N."/>
            <person name="Thang M."/>
            <person name="Chan C."/>
        </authorList>
    </citation>
    <scope>NUCLEOTIDE SEQUENCE</scope>
</reference>
<dbReference type="OrthoDB" id="447490at2759"/>